<dbReference type="HOGENOM" id="CLU_048345_4_1_6"/>
<dbReference type="EMBL" id="AE016827">
    <property type="protein sequence ID" value="AAU37969.1"/>
    <property type="molecule type" value="Genomic_DNA"/>
</dbReference>
<dbReference type="STRING" id="221988.MS1362"/>
<dbReference type="PANTHER" id="PTHR11122">
    <property type="entry name" value="APOSPORY-ASSOCIATED PROTEIN C-RELATED"/>
    <property type="match status" value="1"/>
</dbReference>
<evidence type="ECO:0000313" key="6">
    <source>
        <dbReference type="Proteomes" id="UP000000607"/>
    </source>
</evidence>
<dbReference type="GO" id="GO:0030246">
    <property type="term" value="F:carbohydrate binding"/>
    <property type="evidence" value="ECO:0007669"/>
    <property type="project" value="InterPro"/>
</dbReference>
<sequence length="324" mass="36628">MLGTGAEILNIRAELPPLGKSRFNLIYISHCVIRLSFPIKFALYCIKPNEQKGNFMESKLIKQITPAISLHQYNEIPVIKLNHAVGQAEIALQGAHLFSWKPAYCPQDVLWLSEIEPFKLGTAIRGGIPICYPWFNNAGTPSHGFARISLWQLSDYEVSAEKVRLEFSLFSEQRLIIAKIQFVFTGECEITFTNYAEENAQAALHTYFRVGDIRQLELYNLPTRVFNSLTQTEENVPSPRTIGELVDCVYSAELGATLIQDNQLNRKINVEHINASDIVVWNPWHKPTGGMSETGYQTMVCVESARINKRLNSGERLGVKISLR</sequence>
<dbReference type="InterPro" id="IPR014718">
    <property type="entry name" value="GH-type_carb-bd"/>
</dbReference>
<dbReference type="InterPro" id="IPR025532">
    <property type="entry name" value="G6P_1-epimerase"/>
</dbReference>
<proteinExistence type="inferred from homology"/>
<evidence type="ECO:0000256" key="3">
    <source>
        <dbReference type="ARBA" id="ARBA00012083"/>
    </source>
</evidence>
<evidence type="ECO:0000313" key="5">
    <source>
        <dbReference type="EMBL" id="AAU37969.1"/>
    </source>
</evidence>
<dbReference type="InterPro" id="IPR008183">
    <property type="entry name" value="Aldose_1/G6P_1-epimerase"/>
</dbReference>
<dbReference type="Gene3D" id="2.70.98.10">
    <property type="match status" value="1"/>
</dbReference>
<dbReference type="EC" id="5.1.3.15" evidence="3"/>
<dbReference type="Pfam" id="PF01263">
    <property type="entry name" value="Aldose_epim"/>
    <property type="match status" value="1"/>
</dbReference>
<dbReference type="PANTHER" id="PTHR11122:SF13">
    <property type="entry name" value="GLUCOSE-6-PHOSPHATE 1-EPIMERASE"/>
    <property type="match status" value="1"/>
</dbReference>
<dbReference type="CDD" id="cd09020">
    <property type="entry name" value="D-hex-6-P-epi_like"/>
    <property type="match status" value="1"/>
</dbReference>
<dbReference type="InterPro" id="IPR011013">
    <property type="entry name" value="Gal_mutarotase_sf_dom"/>
</dbReference>
<accession>Q65SU1</accession>
<dbReference type="AlphaFoldDB" id="Q65SU1"/>
<name>Q65SU1_MANSM</name>
<dbReference type="Proteomes" id="UP000000607">
    <property type="component" value="Chromosome"/>
</dbReference>
<reference evidence="5 6" key="1">
    <citation type="journal article" date="2004" name="Nat. Biotechnol.">
        <title>The genome sequence of the capnophilic rumen bacterium Mannheimia succiniciproducens.</title>
        <authorList>
            <person name="Hong S.H."/>
            <person name="Kim J.S."/>
            <person name="Lee S.Y."/>
            <person name="In Y.H."/>
            <person name="Choi S.S."/>
            <person name="Rih J.-K."/>
            <person name="Kim C.H."/>
            <person name="Jeong H."/>
            <person name="Hur C.G."/>
            <person name="Kim J.J."/>
        </authorList>
    </citation>
    <scope>NUCLEOTIDE SEQUENCE [LARGE SCALE GENOMIC DNA]</scope>
    <source>
        <strain evidence="6">KCTC 0769BP / MBEL55E</strain>
    </source>
</reference>
<evidence type="ECO:0000256" key="2">
    <source>
        <dbReference type="ARBA" id="ARBA00005866"/>
    </source>
</evidence>
<dbReference type="GO" id="GO:0005975">
    <property type="term" value="P:carbohydrate metabolic process"/>
    <property type="evidence" value="ECO:0007669"/>
    <property type="project" value="InterPro"/>
</dbReference>
<comment type="catalytic activity">
    <reaction evidence="1">
        <text>alpha-D-glucose 6-phosphate = beta-D-glucose 6-phosphate</text>
        <dbReference type="Rhea" id="RHEA:16249"/>
        <dbReference type="ChEBI" id="CHEBI:58225"/>
        <dbReference type="ChEBI" id="CHEBI:58247"/>
        <dbReference type="EC" id="5.1.3.15"/>
    </reaction>
</comment>
<evidence type="ECO:0000256" key="1">
    <source>
        <dbReference type="ARBA" id="ARBA00001096"/>
    </source>
</evidence>
<protein>
    <recommendedName>
        <fullName evidence="3">glucose-6-phosphate 1-epimerase</fullName>
        <ecNumber evidence="3">5.1.3.15</ecNumber>
    </recommendedName>
</protein>
<dbReference type="eggNOG" id="COG0676">
    <property type="taxonomic scope" value="Bacteria"/>
</dbReference>
<keyword evidence="4" id="KW-0413">Isomerase</keyword>
<dbReference type="SUPFAM" id="SSF74650">
    <property type="entry name" value="Galactose mutarotase-like"/>
    <property type="match status" value="1"/>
</dbReference>
<dbReference type="GO" id="GO:0047938">
    <property type="term" value="F:glucose-6-phosphate 1-epimerase activity"/>
    <property type="evidence" value="ECO:0007669"/>
    <property type="project" value="UniProtKB-EC"/>
</dbReference>
<gene>
    <name evidence="5" type="ordered locus">MS1362</name>
</gene>
<evidence type="ECO:0000256" key="4">
    <source>
        <dbReference type="ARBA" id="ARBA00023235"/>
    </source>
</evidence>
<dbReference type="KEGG" id="msu:MS1362"/>
<organism evidence="5 6">
    <name type="scientific">Mannheimia succiniciproducens (strain KCTC 0769BP / MBEL55E)</name>
    <dbReference type="NCBI Taxonomy" id="221988"/>
    <lineage>
        <taxon>Bacteria</taxon>
        <taxon>Pseudomonadati</taxon>
        <taxon>Pseudomonadota</taxon>
        <taxon>Gammaproteobacteria</taxon>
        <taxon>Pasteurellales</taxon>
        <taxon>Pasteurellaceae</taxon>
        <taxon>Basfia</taxon>
    </lineage>
</organism>
<comment type="similarity">
    <text evidence="2">Belongs to the glucose-6-phosphate 1-epimerase family.</text>
</comment>
<keyword evidence="6" id="KW-1185">Reference proteome</keyword>